<dbReference type="STRING" id="706434.HMPREF9429_00371"/>
<feature type="domain" description="Radical SAM core" evidence="8">
    <location>
        <begin position="1"/>
        <end position="193"/>
    </location>
</feature>
<dbReference type="InterPro" id="IPR010505">
    <property type="entry name" value="MoaA_twitch"/>
</dbReference>
<dbReference type="CDD" id="cd21117">
    <property type="entry name" value="Twitch_MoaA"/>
    <property type="match status" value="1"/>
</dbReference>
<keyword evidence="2" id="KW-0479">Metal-binding</keyword>
<reference evidence="9 10" key="1">
    <citation type="submission" date="2010-08" db="EMBL/GenBank/DDBJ databases">
        <authorList>
            <person name="Weinstock G."/>
            <person name="Sodergren E."/>
            <person name="Clifton S."/>
            <person name="Fulton L."/>
            <person name="Fulton B."/>
            <person name="Courtney L."/>
            <person name="Fronick C."/>
            <person name="Harrison M."/>
            <person name="Strong C."/>
            <person name="Farmer C."/>
            <person name="Delahaunty K."/>
            <person name="Markovic C."/>
            <person name="Hall O."/>
            <person name="Minx P."/>
            <person name="Tomlinson C."/>
            <person name="Mitreva M."/>
            <person name="Hou S."/>
            <person name="Chen J."/>
            <person name="Wollam A."/>
            <person name="Pepin K.H."/>
            <person name="Johnson M."/>
            <person name="Bhonagiri V."/>
            <person name="Zhang X."/>
            <person name="Suruliraj S."/>
            <person name="Warren W."/>
            <person name="Chinwalla A."/>
            <person name="Mardis E.R."/>
            <person name="Wilson R.K."/>
        </authorList>
    </citation>
    <scope>NUCLEOTIDE SEQUENCE [LARGE SCALE GENOMIC DNA]</scope>
    <source>
        <strain evidence="9 10">F0359</strain>
    </source>
</reference>
<keyword evidence="3" id="KW-0547">Nucleotide-binding</keyword>
<keyword evidence="5" id="KW-0411">Iron-sulfur</keyword>
<evidence type="ECO:0000259" key="8">
    <source>
        <dbReference type="PROSITE" id="PS51918"/>
    </source>
</evidence>
<dbReference type="GO" id="GO:0005525">
    <property type="term" value="F:GTP binding"/>
    <property type="evidence" value="ECO:0007669"/>
    <property type="project" value="UniProtKB-KW"/>
</dbReference>
<evidence type="ECO:0000256" key="1">
    <source>
        <dbReference type="ARBA" id="ARBA00022691"/>
    </source>
</evidence>
<dbReference type="SMART" id="SM00729">
    <property type="entry name" value="Elp3"/>
    <property type="match status" value="1"/>
</dbReference>
<dbReference type="AlphaFoldDB" id="E2ZAB1"/>
<keyword evidence="10" id="KW-1185">Reference proteome</keyword>
<evidence type="ECO:0000313" key="9">
    <source>
        <dbReference type="EMBL" id="EFQ04873.1"/>
    </source>
</evidence>
<dbReference type="GO" id="GO:0046872">
    <property type="term" value="F:metal ion binding"/>
    <property type="evidence" value="ECO:0007669"/>
    <property type="project" value="UniProtKB-KW"/>
</dbReference>
<evidence type="ECO:0000256" key="5">
    <source>
        <dbReference type="ARBA" id="ARBA00023014"/>
    </source>
</evidence>
<dbReference type="CDD" id="cd01335">
    <property type="entry name" value="Radical_SAM"/>
    <property type="match status" value="1"/>
</dbReference>
<dbReference type="PANTHER" id="PTHR22960">
    <property type="entry name" value="MOLYBDOPTERIN COFACTOR SYNTHESIS PROTEIN A"/>
    <property type="match status" value="1"/>
</dbReference>
<dbReference type="SUPFAM" id="SSF102114">
    <property type="entry name" value="Radical SAM enzymes"/>
    <property type="match status" value="1"/>
</dbReference>
<dbReference type="EMBL" id="AECS01000010">
    <property type="protein sequence ID" value="EFQ04873.1"/>
    <property type="molecule type" value="Genomic_DNA"/>
</dbReference>
<dbReference type="InterPro" id="IPR050105">
    <property type="entry name" value="MoCo_biosynth_MoaA/MoaC"/>
</dbReference>
<dbReference type="PANTHER" id="PTHR22960:SF0">
    <property type="entry name" value="MOLYBDENUM COFACTOR BIOSYNTHESIS PROTEIN 1"/>
    <property type="match status" value="1"/>
</dbReference>
<dbReference type="InterPro" id="IPR013785">
    <property type="entry name" value="Aldolase_TIM"/>
</dbReference>
<dbReference type="Proteomes" id="UP000003195">
    <property type="component" value="Unassembled WGS sequence"/>
</dbReference>
<dbReference type="PROSITE" id="PS51918">
    <property type="entry name" value="RADICAL_SAM"/>
    <property type="match status" value="1"/>
</dbReference>
<dbReference type="GO" id="GO:0006777">
    <property type="term" value="P:Mo-molybdopterin cofactor biosynthetic process"/>
    <property type="evidence" value="ECO:0007669"/>
    <property type="project" value="UniProtKB-KW"/>
</dbReference>
<keyword evidence="1" id="KW-0949">S-adenosyl-L-methionine</keyword>
<dbReference type="Pfam" id="PF04055">
    <property type="entry name" value="Radical_SAM"/>
    <property type="match status" value="1"/>
</dbReference>
<dbReference type="Pfam" id="PF06463">
    <property type="entry name" value="Mob_synth_C"/>
    <property type="match status" value="1"/>
</dbReference>
<evidence type="ECO:0000256" key="4">
    <source>
        <dbReference type="ARBA" id="ARBA00023004"/>
    </source>
</evidence>
<sequence length="293" mass="32339">MPDPVPDVEHEEILRYEEILRICEAAVRLGIRKFKITGGEPLVRKGCVDFMRCLKETDGVETVTLTTNGMFVKEHIDEFKHMGLDGINISLDTLDRKQFHRLTGTDGVDAVVDAVAACVSAGLKTKINSVLLSETKSQILRLAHLAQEMPVDVRFIEVMPIGFGRFEKGPTEDAVLQILQAEYLDLAYRRDVRGNGPAVYYGSSLLQGYIGFIAANTHRFCDECNRMRLTSTGFLKPCLCYDSGIDLKAVLRGGSGDSLTAALTRAVKSKPQGHCFSHIGEITENKTMNRIGG</sequence>
<comment type="caution">
    <text evidence="9">The sequence shown here is derived from an EMBL/GenBank/DDBJ whole genome shotgun (WGS) entry which is preliminary data.</text>
</comment>
<evidence type="ECO:0000256" key="6">
    <source>
        <dbReference type="ARBA" id="ARBA00023134"/>
    </source>
</evidence>
<evidence type="ECO:0000313" key="10">
    <source>
        <dbReference type="Proteomes" id="UP000003195"/>
    </source>
</evidence>
<dbReference type="InterPro" id="IPR007197">
    <property type="entry name" value="rSAM"/>
</dbReference>
<dbReference type="InterPro" id="IPR006638">
    <property type="entry name" value="Elp3/MiaA/NifB-like_rSAM"/>
</dbReference>
<evidence type="ECO:0000256" key="3">
    <source>
        <dbReference type="ARBA" id="ARBA00022741"/>
    </source>
</evidence>
<evidence type="ECO:0000256" key="7">
    <source>
        <dbReference type="ARBA" id="ARBA00023150"/>
    </source>
</evidence>
<protein>
    <submittedName>
        <fullName evidence="9">Putative molybdenum cofactor biosynthesis protein A</fullName>
    </submittedName>
</protein>
<dbReference type="GO" id="GO:0051539">
    <property type="term" value="F:4 iron, 4 sulfur cluster binding"/>
    <property type="evidence" value="ECO:0007669"/>
    <property type="project" value="UniProtKB-KW"/>
</dbReference>
<name>E2ZAB1_9FIRM</name>
<keyword evidence="6" id="KW-0342">GTP-binding</keyword>
<dbReference type="HOGENOM" id="CLU_009273_0_1_9"/>
<proteinExistence type="predicted"/>
<evidence type="ECO:0000256" key="2">
    <source>
        <dbReference type="ARBA" id="ARBA00022723"/>
    </source>
</evidence>
<accession>E2ZAB1</accession>
<keyword evidence="4" id="KW-0408">Iron</keyword>
<dbReference type="eggNOG" id="COG2896">
    <property type="taxonomic scope" value="Bacteria"/>
</dbReference>
<keyword evidence="7" id="KW-0501">Molybdenum cofactor biosynthesis</keyword>
<dbReference type="Gene3D" id="3.20.20.70">
    <property type="entry name" value="Aldolase class I"/>
    <property type="match status" value="1"/>
</dbReference>
<dbReference type="InterPro" id="IPR058240">
    <property type="entry name" value="rSAM_sf"/>
</dbReference>
<organism evidence="9 10">
    <name type="scientific">Megasphaera micronuciformis F0359</name>
    <dbReference type="NCBI Taxonomy" id="706434"/>
    <lineage>
        <taxon>Bacteria</taxon>
        <taxon>Bacillati</taxon>
        <taxon>Bacillota</taxon>
        <taxon>Negativicutes</taxon>
        <taxon>Veillonellales</taxon>
        <taxon>Veillonellaceae</taxon>
        <taxon>Megasphaera</taxon>
    </lineage>
</organism>
<gene>
    <name evidence="9" type="ORF">HMPREF9429_00371</name>
</gene>
<dbReference type="GO" id="GO:0061799">
    <property type="term" value="F:cyclic pyranopterin monophosphate synthase activity"/>
    <property type="evidence" value="ECO:0007669"/>
    <property type="project" value="TreeGrafter"/>
</dbReference>
<dbReference type="GO" id="GO:0061798">
    <property type="term" value="F:GTP 3',8'-cyclase activity"/>
    <property type="evidence" value="ECO:0007669"/>
    <property type="project" value="TreeGrafter"/>
</dbReference>